<feature type="chain" id="PRO_5038603401" evidence="5">
    <location>
        <begin position="23"/>
        <end position="418"/>
    </location>
</feature>
<evidence type="ECO:0000259" key="6">
    <source>
        <dbReference type="Pfam" id="PF13407"/>
    </source>
</evidence>
<dbReference type="InterPro" id="IPR025997">
    <property type="entry name" value="SBP_2_dom"/>
</dbReference>
<dbReference type="Proteomes" id="UP000450917">
    <property type="component" value="Unassembled WGS sequence"/>
</dbReference>
<comment type="subcellular location">
    <subcellularLocation>
        <location evidence="1">Cell envelope</location>
    </subcellularLocation>
</comment>
<organism evidence="7 8">
    <name type="scientific">Paenibacillus validus</name>
    <dbReference type="NCBI Taxonomy" id="44253"/>
    <lineage>
        <taxon>Bacteria</taxon>
        <taxon>Bacillati</taxon>
        <taxon>Bacillota</taxon>
        <taxon>Bacilli</taxon>
        <taxon>Bacillales</taxon>
        <taxon>Paenibacillaceae</taxon>
        <taxon>Paenibacillus</taxon>
    </lineage>
</organism>
<dbReference type="GO" id="GO:0030246">
    <property type="term" value="F:carbohydrate binding"/>
    <property type="evidence" value="ECO:0007669"/>
    <property type="project" value="UniProtKB-ARBA"/>
</dbReference>
<reference evidence="7 8" key="1">
    <citation type="submission" date="2019-11" db="EMBL/GenBank/DDBJ databases">
        <title>Draft genome sequences of five Paenibacillus species of dairy origin.</title>
        <authorList>
            <person name="Olajide A.M."/>
            <person name="Chen S."/>
            <person name="Lapointe G."/>
        </authorList>
    </citation>
    <scope>NUCLEOTIDE SEQUENCE [LARGE SCALE GENOMIC DNA]</scope>
    <source>
        <strain evidence="7 8">2CS3</strain>
    </source>
</reference>
<dbReference type="CDD" id="cd06316">
    <property type="entry name" value="PBP1_ABC_sugar_binding-like"/>
    <property type="match status" value="1"/>
</dbReference>
<dbReference type="Gene3D" id="3.40.50.2300">
    <property type="match status" value="2"/>
</dbReference>
<dbReference type="RefSeq" id="WP_141335920.1">
    <property type="nucleotide sequence ID" value="NZ_JBDLZV010000001.1"/>
</dbReference>
<dbReference type="SUPFAM" id="SSF53822">
    <property type="entry name" value="Periplasmic binding protein-like I"/>
    <property type="match status" value="1"/>
</dbReference>
<keyword evidence="3 5" id="KW-0732">Signal</keyword>
<dbReference type="PANTHER" id="PTHR46847">
    <property type="entry name" value="D-ALLOSE-BINDING PERIPLASMIC PROTEIN-RELATED"/>
    <property type="match status" value="1"/>
</dbReference>
<dbReference type="PANTHER" id="PTHR46847:SF1">
    <property type="entry name" value="D-ALLOSE-BINDING PERIPLASMIC PROTEIN-RELATED"/>
    <property type="match status" value="1"/>
</dbReference>
<feature type="signal peptide" evidence="5">
    <location>
        <begin position="1"/>
        <end position="22"/>
    </location>
</feature>
<evidence type="ECO:0000313" key="7">
    <source>
        <dbReference type="EMBL" id="MUG70630.1"/>
    </source>
</evidence>
<comment type="similarity">
    <text evidence="2">Belongs to the bacterial solute-binding protein 2 family.</text>
</comment>
<evidence type="ECO:0000256" key="2">
    <source>
        <dbReference type="ARBA" id="ARBA00007639"/>
    </source>
</evidence>
<sequence>MKWNKPVLVAIVVLFMFMTACGNNSGTSSGKAEGTAEADKNAAGSSVKSEADGSTHAGLKQPPWYKEPTADQLEAVKLDNPSDVIVSSGPNGEKATPASEIIITEEQAAKIKEGKFTAAIAMGFLGDDWSEQQLAGLKSEFRKLGIEVVAETNANFKDTTQISDLQAIAGKKPNIVVSIPLNAQTTASAYKALANAGTKIVFMDQPAEGMLPGKDYVSVVSADSFGLGMNIADELAKAVGGKGEVSALYYAPNFYVTNQRYQGFVARLAAKYPDIKLVEVQGFQDPNRSQEVAAALLTKYPNLKGMYASWDVPAMGAVAAARVAGKTPANFKISNDNLGNEVALDMAQNGFIAGIGSQRPFDQGVAEAKLAALAMIGQPTPAYVAVSSLAVNRKNLKESYKVIYHKDAPADILEALMK</sequence>
<dbReference type="AlphaFoldDB" id="A0A7X3CRE0"/>
<dbReference type="InterPro" id="IPR028082">
    <property type="entry name" value="Peripla_BP_I"/>
</dbReference>
<feature type="region of interest" description="Disordered" evidence="4">
    <location>
        <begin position="26"/>
        <end position="65"/>
    </location>
</feature>
<keyword evidence="8" id="KW-1185">Reference proteome</keyword>
<dbReference type="GO" id="GO:0030313">
    <property type="term" value="C:cell envelope"/>
    <property type="evidence" value="ECO:0007669"/>
    <property type="project" value="UniProtKB-SubCell"/>
</dbReference>
<proteinExistence type="inferred from homology"/>
<evidence type="ECO:0000313" key="8">
    <source>
        <dbReference type="Proteomes" id="UP000450917"/>
    </source>
</evidence>
<protein>
    <submittedName>
        <fullName evidence="7">Substrate-binding domain-containing protein</fullName>
    </submittedName>
</protein>
<dbReference type="EMBL" id="WNZX01000005">
    <property type="protein sequence ID" value="MUG70630.1"/>
    <property type="molecule type" value="Genomic_DNA"/>
</dbReference>
<gene>
    <name evidence="7" type="ORF">GNP93_08045</name>
</gene>
<dbReference type="PROSITE" id="PS51257">
    <property type="entry name" value="PROKAR_LIPOPROTEIN"/>
    <property type="match status" value="1"/>
</dbReference>
<comment type="caution">
    <text evidence="7">The sequence shown here is derived from an EMBL/GenBank/DDBJ whole genome shotgun (WGS) entry which is preliminary data.</text>
</comment>
<dbReference type="Pfam" id="PF13407">
    <property type="entry name" value="Peripla_BP_4"/>
    <property type="match status" value="1"/>
</dbReference>
<evidence type="ECO:0000256" key="5">
    <source>
        <dbReference type="SAM" id="SignalP"/>
    </source>
</evidence>
<evidence type="ECO:0000256" key="3">
    <source>
        <dbReference type="ARBA" id="ARBA00022729"/>
    </source>
</evidence>
<accession>A0A7X3CRE0</accession>
<feature type="domain" description="Periplasmic binding protein" evidence="6">
    <location>
        <begin position="119"/>
        <end position="378"/>
    </location>
</feature>
<evidence type="ECO:0000256" key="1">
    <source>
        <dbReference type="ARBA" id="ARBA00004196"/>
    </source>
</evidence>
<name>A0A7X3CRE0_9BACL</name>
<evidence type="ECO:0000256" key="4">
    <source>
        <dbReference type="SAM" id="MobiDB-lite"/>
    </source>
</evidence>